<feature type="domain" description="YjiS-like" evidence="1">
    <location>
        <begin position="5"/>
        <end position="38"/>
    </location>
</feature>
<evidence type="ECO:0000313" key="2">
    <source>
        <dbReference type="EMBL" id="MBW8637130.1"/>
    </source>
</evidence>
<dbReference type="EMBL" id="JAICBX010000001">
    <property type="protein sequence ID" value="MBW8637130.1"/>
    <property type="molecule type" value="Genomic_DNA"/>
</dbReference>
<evidence type="ECO:0000259" key="1">
    <source>
        <dbReference type="Pfam" id="PF06568"/>
    </source>
</evidence>
<dbReference type="RefSeq" id="WP_220227750.1">
    <property type="nucleotide sequence ID" value="NZ_JAICBX010000001.1"/>
</dbReference>
<name>A0AAE3CZB9_9HYPH</name>
<dbReference type="AlphaFoldDB" id="A0AAE3CZB9"/>
<dbReference type="Pfam" id="PF06568">
    <property type="entry name" value="YjiS-like"/>
    <property type="match status" value="1"/>
</dbReference>
<dbReference type="Proteomes" id="UP001196509">
    <property type="component" value="Unassembled WGS sequence"/>
</dbReference>
<organism evidence="2 3">
    <name type="scientific">Flavimaribacter sediminis</name>
    <dbReference type="NCBI Taxonomy" id="2865987"/>
    <lineage>
        <taxon>Bacteria</taxon>
        <taxon>Pseudomonadati</taxon>
        <taxon>Pseudomonadota</taxon>
        <taxon>Alphaproteobacteria</taxon>
        <taxon>Hyphomicrobiales</taxon>
        <taxon>Rhizobiaceae</taxon>
        <taxon>Flavimaribacter</taxon>
    </lineage>
</organism>
<reference evidence="2" key="1">
    <citation type="submission" date="2021-08" db="EMBL/GenBank/DDBJ databases">
        <title>Hoeflea bacterium WL0058 sp. nov., isolated from the sediment.</title>
        <authorList>
            <person name="Wang L."/>
            <person name="Zhang D."/>
        </authorList>
    </citation>
    <scope>NUCLEOTIDE SEQUENCE</scope>
    <source>
        <strain evidence="2">WL0058</strain>
    </source>
</reference>
<comment type="caution">
    <text evidence="2">The sequence shown here is derived from an EMBL/GenBank/DDBJ whole genome shotgun (WGS) entry which is preliminary data.</text>
</comment>
<dbReference type="InterPro" id="IPR009506">
    <property type="entry name" value="YjiS-like"/>
</dbReference>
<accession>A0AAE3CZB9</accession>
<proteinExistence type="predicted"/>
<protein>
    <submittedName>
        <fullName evidence="2">DUF1127 domain-containing protein</fullName>
    </submittedName>
</protein>
<gene>
    <name evidence="2" type="ORF">K1W69_08025</name>
</gene>
<sequence>MTFKQSFRNWRQYRNTCNELYRMTDRELGDIGISRSEIPFVARQAVR</sequence>
<evidence type="ECO:0000313" key="3">
    <source>
        <dbReference type="Proteomes" id="UP001196509"/>
    </source>
</evidence>
<keyword evidence="3" id="KW-1185">Reference proteome</keyword>